<dbReference type="AlphaFoldDB" id="K5VTM0"/>
<keyword evidence="2" id="KW-1185">Reference proteome</keyword>
<dbReference type="KEGG" id="pco:PHACADRAFT_265661"/>
<dbReference type="RefSeq" id="XP_007401953.1">
    <property type="nucleotide sequence ID" value="XM_007401891.1"/>
</dbReference>
<sequence>MGTCIPLPADLQKVIEVERLVKEISSRETALHVLVNNAGAGWEVGIDKQPVCPASRLLQTH</sequence>
<dbReference type="InParanoid" id="K5VTM0"/>
<dbReference type="STRING" id="650164.K5VTM0"/>
<dbReference type="InterPro" id="IPR036291">
    <property type="entry name" value="NAD(P)-bd_dom_sf"/>
</dbReference>
<evidence type="ECO:0000313" key="2">
    <source>
        <dbReference type="Proteomes" id="UP000008370"/>
    </source>
</evidence>
<protein>
    <submittedName>
        <fullName evidence="1">Uncharacterized protein</fullName>
    </submittedName>
</protein>
<dbReference type="Gene3D" id="3.40.50.720">
    <property type="entry name" value="NAD(P)-binding Rossmann-like Domain"/>
    <property type="match status" value="1"/>
</dbReference>
<evidence type="ECO:0000313" key="1">
    <source>
        <dbReference type="EMBL" id="EKM49904.1"/>
    </source>
</evidence>
<dbReference type="SUPFAM" id="SSF51735">
    <property type="entry name" value="NAD(P)-binding Rossmann-fold domains"/>
    <property type="match status" value="1"/>
</dbReference>
<dbReference type="OrthoDB" id="2898618at2759"/>
<dbReference type="Proteomes" id="UP000008370">
    <property type="component" value="Unassembled WGS sequence"/>
</dbReference>
<dbReference type="GeneID" id="18919155"/>
<gene>
    <name evidence="1" type="ORF">PHACADRAFT_265661</name>
</gene>
<dbReference type="HOGENOM" id="CLU_2923386_0_0_1"/>
<name>K5VTM0_PHACS</name>
<organism evidence="1 2">
    <name type="scientific">Phanerochaete carnosa (strain HHB-10118-sp)</name>
    <name type="common">White-rot fungus</name>
    <name type="synonym">Peniophora carnosa</name>
    <dbReference type="NCBI Taxonomy" id="650164"/>
    <lineage>
        <taxon>Eukaryota</taxon>
        <taxon>Fungi</taxon>
        <taxon>Dikarya</taxon>
        <taxon>Basidiomycota</taxon>
        <taxon>Agaricomycotina</taxon>
        <taxon>Agaricomycetes</taxon>
        <taxon>Polyporales</taxon>
        <taxon>Phanerochaetaceae</taxon>
        <taxon>Phanerochaete</taxon>
    </lineage>
</organism>
<dbReference type="EMBL" id="JH930480">
    <property type="protein sequence ID" value="EKM49904.1"/>
    <property type="molecule type" value="Genomic_DNA"/>
</dbReference>
<accession>K5VTM0</accession>
<reference evidence="1 2" key="1">
    <citation type="journal article" date="2012" name="BMC Genomics">
        <title>Comparative genomics of the white-rot fungi, Phanerochaete carnosa and P. chrysosporium, to elucidate the genetic basis of the distinct wood types they colonize.</title>
        <authorList>
            <person name="Suzuki H."/>
            <person name="MacDonald J."/>
            <person name="Syed K."/>
            <person name="Salamov A."/>
            <person name="Hori C."/>
            <person name="Aerts A."/>
            <person name="Henrissat B."/>
            <person name="Wiebenga A."/>
            <person name="vanKuyk P.A."/>
            <person name="Barry K."/>
            <person name="Lindquist E."/>
            <person name="LaButti K."/>
            <person name="Lapidus A."/>
            <person name="Lucas S."/>
            <person name="Coutinho P."/>
            <person name="Gong Y."/>
            <person name="Samejima M."/>
            <person name="Mahadevan R."/>
            <person name="Abou-Zaid M."/>
            <person name="de Vries R.P."/>
            <person name="Igarashi K."/>
            <person name="Yadav J.S."/>
            <person name="Grigoriev I.V."/>
            <person name="Master E.R."/>
        </authorList>
    </citation>
    <scope>NUCLEOTIDE SEQUENCE [LARGE SCALE GENOMIC DNA]</scope>
    <source>
        <strain evidence="1 2">HHB-10118-sp</strain>
    </source>
</reference>
<proteinExistence type="predicted"/>